<proteinExistence type="predicted"/>
<dbReference type="EMBL" id="KZ825148">
    <property type="protein sequence ID" value="PYI18124.1"/>
    <property type="molecule type" value="Genomic_DNA"/>
</dbReference>
<keyword evidence="2" id="KW-1185">Reference proteome</keyword>
<sequence length="203" mass="21954">MSDQQLSRCCSANWTFSCSGLSAFQGFHSSETCIMAGLSGGCFFVSQWLQGDPPLVNWSASVTDALLTQTADWMLPDACLRTEKGETIDGRRMVHSQTSFSDSLAPRSSSASSSGVVRPLAVQSFCQTFILAKPTSMLCLQPWQYKTVPPGGGNCHGLTLSSLGFWSDSRRLSSGLNTISPVVPTIVSPRLTRIKRHVHLHPA</sequence>
<organism evidence="1 2">
    <name type="scientific">Aspergillus violaceofuscus (strain CBS 115571)</name>
    <dbReference type="NCBI Taxonomy" id="1450538"/>
    <lineage>
        <taxon>Eukaryota</taxon>
        <taxon>Fungi</taxon>
        <taxon>Dikarya</taxon>
        <taxon>Ascomycota</taxon>
        <taxon>Pezizomycotina</taxon>
        <taxon>Eurotiomycetes</taxon>
        <taxon>Eurotiomycetidae</taxon>
        <taxon>Eurotiales</taxon>
        <taxon>Aspergillaceae</taxon>
        <taxon>Aspergillus</taxon>
    </lineage>
</organism>
<reference evidence="1 2" key="1">
    <citation type="submission" date="2018-02" db="EMBL/GenBank/DDBJ databases">
        <title>The genomes of Aspergillus section Nigri reveals drivers in fungal speciation.</title>
        <authorList>
            <consortium name="DOE Joint Genome Institute"/>
            <person name="Vesth T.C."/>
            <person name="Nybo J."/>
            <person name="Theobald S."/>
            <person name="Brandl J."/>
            <person name="Frisvad J.C."/>
            <person name="Nielsen K.F."/>
            <person name="Lyhne E.K."/>
            <person name="Kogle M.E."/>
            <person name="Kuo A."/>
            <person name="Riley R."/>
            <person name="Clum A."/>
            <person name="Nolan M."/>
            <person name="Lipzen A."/>
            <person name="Salamov A."/>
            <person name="Henrissat B."/>
            <person name="Wiebenga A."/>
            <person name="De vries R.P."/>
            <person name="Grigoriev I.V."/>
            <person name="Mortensen U.H."/>
            <person name="Andersen M.R."/>
            <person name="Baker S.E."/>
        </authorList>
    </citation>
    <scope>NUCLEOTIDE SEQUENCE [LARGE SCALE GENOMIC DNA]</scope>
    <source>
        <strain evidence="1 2">CBS 115571</strain>
    </source>
</reference>
<dbReference type="Proteomes" id="UP000249829">
    <property type="component" value="Unassembled WGS sequence"/>
</dbReference>
<accession>A0A2V5H8U2</accession>
<name>A0A2V5H8U2_ASPV1</name>
<gene>
    <name evidence="1" type="ORF">BO99DRAFT_176118</name>
</gene>
<evidence type="ECO:0000313" key="2">
    <source>
        <dbReference type="Proteomes" id="UP000249829"/>
    </source>
</evidence>
<evidence type="ECO:0000313" key="1">
    <source>
        <dbReference type="EMBL" id="PYI18124.1"/>
    </source>
</evidence>
<protein>
    <submittedName>
        <fullName evidence="1">Uncharacterized protein</fullName>
    </submittedName>
</protein>
<dbReference type="AlphaFoldDB" id="A0A2V5H8U2"/>